<evidence type="ECO:0000313" key="11">
    <source>
        <dbReference type="Proteomes" id="UP000484015"/>
    </source>
</evidence>
<evidence type="ECO:0000259" key="9">
    <source>
        <dbReference type="PROSITE" id="PS51007"/>
    </source>
</evidence>
<dbReference type="Proteomes" id="UP000484015">
    <property type="component" value="Unassembled WGS sequence"/>
</dbReference>
<name>A0A6L6PUN3_9BURK</name>
<evidence type="ECO:0000256" key="1">
    <source>
        <dbReference type="ARBA" id="ARBA00022448"/>
    </source>
</evidence>
<evidence type="ECO:0000256" key="8">
    <source>
        <dbReference type="SAM" id="SignalP"/>
    </source>
</evidence>
<feature type="domain" description="Cytochrome c" evidence="9">
    <location>
        <begin position="57"/>
        <end position="156"/>
    </location>
</feature>
<evidence type="ECO:0000256" key="2">
    <source>
        <dbReference type="ARBA" id="ARBA00022617"/>
    </source>
</evidence>
<keyword evidence="2 6" id="KW-0349">Heme</keyword>
<dbReference type="PROSITE" id="PS51007">
    <property type="entry name" value="CYTC"/>
    <property type="match status" value="2"/>
</dbReference>
<comment type="caution">
    <text evidence="10">The sequence shown here is derived from an EMBL/GenBank/DDBJ whole genome shotgun (WGS) entry which is preliminary data.</text>
</comment>
<dbReference type="Pfam" id="PF00034">
    <property type="entry name" value="Cytochrom_C"/>
    <property type="match status" value="1"/>
</dbReference>
<feature type="chain" id="PRO_5026871382" evidence="8">
    <location>
        <begin position="21"/>
        <end position="390"/>
    </location>
</feature>
<dbReference type="GO" id="GO:0020037">
    <property type="term" value="F:heme binding"/>
    <property type="evidence" value="ECO:0007669"/>
    <property type="project" value="InterPro"/>
</dbReference>
<evidence type="ECO:0000256" key="4">
    <source>
        <dbReference type="ARBA" id="ARBA00022982"/>
    </source>
</evidence>
<evidence type="ECO:0000256" key="7">
    <source>
        <dbReference type="SAM" id="MobiDB-lite"/>
    </source>
</evidence>
<dbReference type="PANTHER" id="PTHR37823">
    <property type="entry name" value="CYTOCHROME C-553-LIKE"/>
    <property type="match status" value="1"/>
</dbReference>
<dbReference type="InterPro" id="IPR036909">
    <property type="entry name" value="Cyt_c-like_dom_sf"/>
</dbReference>
<evidence type="ECO:0000256" key="6">
    <source>
        <dbReference type="PIRSR" id="PIRSR602324-1"/>
    </source>
</evidence>
<organism evidence="10 11">
    <name type="scientific">Pseudoduganella ginsengisoli</name>
    <dbReference type="NCBI Taxonomy" id="1462440"/>
    <lineage>
        <taxon>Bacteria</taxon>
        <taxon>Pseudomonadati</taxon>
        <taxon>Pseudomonadota</taxon>
        <taxon>Betaproteobacteria</taxon>
        <taxon>Burkholderiales</taxon>
        <taxon>Oxalobacteraceae</taxon>
        <taxon>Telluria group</taxon>
        <taxon>Pseudoduganella</taxon>
    </lineage>
</organism>
<dbReference type="PRINTS" id="PR00606">
    <property type="entry name" value="CYTCHROMECID"/>
</dbReference>
<keyword evidence="8" id="KW-0732">Signal</keyword>
<feature type="binding site" description="covalent" evidence="6">
    <location>
        <position position="318"/>
    </location>
    <ligand>
        <name>heme c</name>
        <dbReference type="ChEBI" id="CHEBI:61717"/>
    </ligand>
</feature>
<evidence type="ECO:0000256" key="3">
    <source>
        <dbReference type="ARBA" id="ARBA00022723"/>
    </source>
</evidence>
<feature type="binding site" description="covalent" evidence="6">
    <location>
        <position position="367"/>
    </location>
    <ligand>
        <name>heme c</name>
        <dbReference type="ChEBI" id="CHEBI:61717"/>
    </ligand>
</feature>
<dbReference type="InterPro" id="IPR002324">
    <property type="entry name" value="Cyt_c_ID"/>
</dbReference>
<feature type="region of interest" description="Disordered" evidence="7">
    <location>
        <begin position="264"/>
        <end position="293"/>
    </location>
</feature>
<dbReference type="RefSeq" id="WP_155437325.1">
    <property type="nucleotide sequence ID" value="NZ_WNLA01000001.1"/>
</dbReference>
<dbReference type="GO" id="GO:0005506">
    <property type="term" value="F:iron ion binding"/>
    <property type="evidence" value="ECO:0007669"/>
    <property type="project" value="InterPro"/>
</dbReference>
<reference evidence="10 11" key="1">
    <citation type="submission" date="2019-11" db="EMBL/GenBank/DDBJ databases">
        <title>Type strains purchased from KCTC, JCM and DSMZ.</title>
        <authorList>
            <person name="Lu H."/>
        </authorList>
    </citation>
    <scope>NUCLEOTIDE SEQUENCE [LARGE SCALE GENOMIC DNA]</scope>
    <source>
        <strain evidence="10 11">KCTC 42409</strain>
    </source>
</reference>
<proteinExistence type="predicted"/>
<dbReference type="SUPFAM" id="SSF46626">
    <property type="entry name" value="Cytochrome c"/>
    <property type="match status" value="2"/>
</dbReference>
<keyword evidence="5 6" id="KW-0408">Iron</keyword>
<dbReference type="Gene3D" id="1.10.760.10">
    <property type="entry name" value="Cytochrome c-like domain"/>
    <property type="match status" value="2"/>
</dbReference>
<dbReference type="OrthoDB" id="9811281at2"/>
<dbReference type="GO" id="GO:0009055">
    <property type="term" value="F:electron transfer activity"/>
    <property type="evidence" value="ECO:0007669"/>
    <property type="project" value="InterPro"/>
</dbReference>
<protein>
    <submittedName>
        <fullName evidence="10">C-type cytochrome</fullName>
    </submittedName>
</protein>
<feature type="domain" description="Cytochrome c" evidence="9">
    <location>
        <begin position="303"/>
        <end position="389"/>
    </location>
</feature>
<keyword evidence="3 6" id="KW-0479">Metal-binding</keyword>
<evidence type="ECO:0000313" key="10">
    <source>
        <dbReference type="EMBL" id="MTW00951.1"/>
    </source>
</evidence>
<accession>A0A6L6PUN3</accession>
<keyword evidence="1" id="KW-0813">Transport</keyword>
<keyword evidence="4" id="KW-0249">Electron transport</keyword>
<dbReference type="InterPro" id="IPR009056">
    <property type="entry name" value="Cyt_c-like_dom"/>
</dbReference>
<dbReference type="InterPro" id="IPR051811">
    <property type="entry name" value="Cytochrome_c550/c551-like"/>
</dbReference>
<sequence length="390" mass="39966">MHNRIAAVLFSISVAAFAHAAEPPPWQAIGRAATPAEIKAWDIDVRADFAGLPKGRGSVAQGEQVWESRCASCHGSFGESNEVFPPIVGGITEADMKNGRVAALSNGSVPQRTTLMKVAHLSTLWDYINRAMPWNAPKSLTPDEVYAVTAHILNLGGIVPADFILSDENIAQVQQRLPNRNGLVRQPGLWETKGKPDVSNTACMSHCPADGKITSALPDFARNAHGNLAEQNRLVGPVRGADTTRAAPATLVMAANAALAGTAAPGAGASAGATPGATAAGASPGTAANAGAATGPASAKAAQLAAQAAQALLGKNGCTGCHAVNNKVLGPALRDVATKYQGRADREAYLLAKIRNGGSGAWGNVPMPPQGQLKEADAQAIAKWLANGAQ</sequence>
<dbReference type="EMBL" id="WNLA01000001">
    <property type="protein sequence ID" value="MTW00951.1"/>
    <property type="molecule type" value="Genomic_DNA"/>
</dbReference>
<feature type="signal peptide" evidence="8">
    <location>
        <begin position="1"/>
        <end position="20"/>
    </location>
</feature>
<gene>
    <name evidence="10" type="ORF">GM668_02500</name>
</gene>
<keyword evidence="11" id="KW-1185">Reference proteome</keyword>
<dbReference type="AlphaFoldDB" id="A0A6L6PUN3"/>
<dbReference type="Pfam" id="PF13442">
    <property type="entry name" value="Cytochrome_CBB3"/>
    <property type="match status" value="1"/>
</dbReference>
<feature type="binding site" description="covalent" evidence="6">
    <location>
        <position position="322"/>
    </location>
    <ligand>
        <name>heme c</name>
        <dbReference type="ChEBI" id="CHEBI:61717"/>
    </ligand>
</feature>
<dbReference type="PANTHER" id="PTHR37823:SF3">
    <property type="entry name" value="CYTOCHROME C-551"/>
    <property type="match status" value="1"/>
</dbReference>
<comment type="PTM">
    <text evidence="6">Binds 1 heme c group covalently per subunit.</text>
</comment>
<evidence type="ECO:0000256" key="5">
    <source>
        <dbReference type="ARBA" id="ARBA00023004"/>
    </source>
</evidence>